<sequence>MATETILEEEDDAWSYSFPPSTESLTDVTNQQPQLYKSNTQRDVSPTRPQIIKNGSAVLIEPHGKLKQVDQVVCQDSGRLRSTISLQSNALAKAAPLDPLTTKEDANSIISKEGATQGNEEDPAGLASPPRFLKELQELDQITTNVANNVPSSAKSLESKKENTLPTPSPKIIAYRKSKRTISEGNFDSVIESPPATPTTPKYDTRLYVDETFRDTSYRYASLKRNVDFHSLFIRLDLTDRLLDDYACALSREILLQGRIYISESYICFNSNLLGWVTSLVLTMDEIVGFEKRSTAGLFPNGIGIETNDAKHVFASFISRDATFELMTTVWSKATGRKNKLESEKSQSQDQDQCKNDGDQSSIRSCDSHASSKIESYIMTIDGDDEPRSKSRLTEEQILSSDFESSDEEEEAGDESSVASSKKQKVIGGTKILKLKPDSPYENNGPDSHLPTLASFEKYPTEVEILDEVIDAPLGIVFSILFGTNTKFQVSFLESHDGSEISPFDKFTPSEQDPSILERKYTYRRALGYSIGPKSTRCEAIETIEHLDLADYVIVLVTTTTPDVPSGGSFKVKTRYAFSWAADNKTSVMISVYIEWTGKSWVKGIIEKSSISGSTSTIKEMLEELRKEIQEQTYTVEGPPVIKAVTPKKPKKIKTIEPKVSIAKFSTNEFFKNNIVTVCYLILSFLILLLVLQLRLFVIVNETNEISRAQLMLNSQLTYALSRLQQDKNRDGSIDKQIREMSNDEKNPLWEWTVKKFGKQLSPIEKVEFLTYQLQNVYKDDGSASQDYSFNDIKQKIRNFEYPEFLNIENLRRNIQDLL</sequence>
<dbReference type="InParanoid" id="G3ATU5"/>
<proteinExistence type="inferred from homology"/>
<dbReference type="InterPro" id="IPR011993">
    <property type="entry name" value="PH-like_dom_sf"/>
</dbReference>
<dbReference type="GO" id="GO:0005886">
    <property type="term" value="C:plasma membrane"/>
    <property type="evidence" value="ECO:0007669"/>
    <property type="project" value="TreeGrafter"/>
</dbReference>
<evidence type="ECO:0000259" key="8">
    <source>
        <dbReference type="PROSITE" id="PS51778"/>
    </source>
</evidence>
<gene>
    <name evidence="9" type="ORF">SPAPADRAFT_143414</name>
</gene>
<dbReference type="GO" id="GO:0005789">
    <property type="term" value="C:endoplasmic reticulum membrane"/>
    <property type="evidence" value="ECO:0007669"/>
    <property type="project" value="TreeGrafter"/>
</dbReference>
<dbReference type="OMA" id="DAWSYSF"/>
<dbReference type="GO" id="GO:0032541">
    <property type="term" value="C:cortical endoplasmic reticulum"/>
    <property type="evidence" value="ECO:0007669"/>
    <property type="project" value="TreeGrafter"/>
</dbReference>
<dbReference type="OrthoDB" id="2162691at2759"/>
<dbReference type="CDD" id="cd13220">
    <property type="entry name" value="PH-GRAM_GRAMDC"/>
    <property type="match status" value="1"/>
</dbReference>
<dbReference type="AlphaFoldDB" id="G3ATU5"/>
<feature type="compositionally biased region" description="Basic and acidic residues" evidence="6">
    <location>
        <begin position="386"/>
        <end position="395"/>
    </location>
</feature>
<dbReference type="EMBL" id="GL996505">
    <property type="protein sequence ID" value="EGW30321.1"/>
    <property type="molecule type" value="Genomic_DNA"/>
</dbReference>
<evidence type="ECO:0000313" key="9">
    <source>
        <dbReference type="EMBL" id="EGW30321.1"/>
    </source>
</evidence>
<dbReference type="Pfam" id="PF16016">
    <property type="entry name" value="VASt"/>
    <property type="match status" value="1"/>
</dbReference>
<evidence type="ECO:0000256" key="2">
    <source>
        <dbReference type="ARBA" id="ARBA00006582"/>
    </source>
</evidence>
<dbReference type="InterPro" id="IPR051482">
    <property type="entry name" value="Cholesterol_transport"/>
</dbReference>
<feature type="transmembrane region" description="Helical" evidence="7">
    <location>
        <begin position="675"/>
        <end position="698"/>
    </location>
</feature>
<comment type="similarity">
    <text evidence="2">Belongs to the YSP2 family.</text>
</comment>
<dbReference type="eggNOG" id="KOG1032">
    <property type="taxonomic scope" value="Eukaryota"/>
</dbReference>
<protein>
    <recommendedName>
        <fullName evidence="8">VASt domain-containing protein</fullName>
    </recommendedName>
</protein>
<dbReference type="Gene3D" id="2.30.29.30">
    <property type="entry name" value="Pleckstrin-homology domain (PH domain)/Phosphotyrosine-binding domain (PTB)"/>
    <property type="match status" value="1"/>
</dbReference>
<dbReference type="GO" id="GO:0120015">
    <property type="term" value="F:sterol transfer activity"/>
    <property type="evidence" value="ECO:0007669"/>
    <property type="project" value="TreeGrafter"/>
</dbReference>
<dbReference type="Proteomes" id="UP000000709">
    <property type="component" value="Unassembled WGS sequence"/>
</dbReference>
<accession>G3ATU5</accession>
<evidence type="ECO:0000256" key="3">
    <source>
        <dbReference type="ARBA" id="ARBA00022692"/>
    </source>
</evidence>
<dbReference type="InterPro" id="IPR004182">
    <property type="entry name" value="GRAM"/>
</dbReference>
<dbReference type="FunCoup" id="G3ATU5">
    <property type="interactions" value="146"/>
</dbReference>
<feature type="compositionally biased region" description="Acidic residues" evidence="6">
    <location>
        <begin position="404"/>
        <end position="414"/>
    </location>
</feature>
<name>G3ATU5_SPAPN</name>
<feature type="region of interest" description="Disordered" evidence="6">
    <location>
        <begin position="150"/>
        <end position="169"/>
    </location>
</feature>
<dbReference type="InterPro" id="IPR031968">
    <property type="entry name" value="VASt"/>
</dbReference>
<evidence type="ECO:0000313" key="10">
    <source>
        <dbReference type="Proteomes" id="UP000000709"/>
    </source>
</evidence>
<keyword evidence="3 7" id="KW-0812">Transmembrane</keyword>
<dbReference type="PANTHER" id="PTHR23319">
    <property type="entry name" value="GRAM DOMAIN CONTAINING 1B, ISOFORM E"/>
    <property type="match status" value="1"/>
</dbReference>
<dbReference type="PANTHER" id="PTHR23319:SF4">
    <property type="entry name" value="GRAM DOMAIN CONTAINING 1B, ISOFORM E"/>
    <property type="match status" value="1"/>
</dbReference>
<dbReference type="GO" id="GO:0005739">
    <property type="term" value="C:mitochondrion"/>
    <property type="evidence" value="ECO:0007669"/>
    <property type="project" value="TreeGrafter"/>
</dbReference>
<evidence type="ECO:0000256" key="1">
    <source>
        <dbReference type="ARBA" id="ARBA00004167"/>
    </source>
</evidence>
<dbReference type="GeneID" id="18870544"/>
<dbReference type="GO" id="GO:0032934">
    <property type="term" value="F:sterol binding"/>
    <property type="evidence" value="ECO:0007669"/>
    <property type="project" value="TreeGrafter"/>
</dbReference>
<evidence type="ECO:0000256" key="6">
    <source>
        <dbReference type="SAM" id="MobiDB-lite"/>
    </source>
</evidence>
<feature type="compositionally biased region" description="Acidic residues" evidence="6">
    <location>
        <begin position="1"/>
        <end position="13"/>
    </location>
</feature>
<feature type="compositionally biased region" description="Basic and acidic residues" evidence="6">
    <location>
        <begin position="339"/>
        <end position="358"/>
    </location>
</feature>
<dbReference type="KEGG" id="spaa:SPAPADRAFT_143414"/>
<keyword evidence="4 7" id="KW-1133">Transmembrane helix</keyword>
<evidence type="ECO:0000256" key="7">
    <source>
        <dbReference type="SAM" id="Phobius"/>
    </source>
</evidence>
<organism evidence="10">
    <name type="scientific">Spathaspora passalidarum (strain NRRL Y-27907 / 11-Y1)</name>
    <dbReference type="NCBI Taxonomy" id="619300"/>
    <lineage>
        <taxon>Eukaryota</taxon>
        <taxon>Fungi</taxon>
        <taxon>Dikarya</taxon>
        <taxon>Ascomycota</taxon>
        <taxon>Saccharomycotina</taxon>
        <taxon>Pichiomycetes</taxon>
        <taxon>Debaryomycetaceae</taxon>
        <taxon>Spathaspora</taxon>
    </lineage>
</organism>
<dbReference type="PROSITE" id="PS51778">
    <property type="entry name" value="VAST"/>
    <property type="match status" value="1"/>
</dbReference>
<dbReference type="GO" id="GO:0032366">
    <property type="term" value="P:intracellular sterol transport"/>
    <property type="evidence" value="ECO:0007669"/>
    <property type="project" value="TreeGrafter"/>
</dbReference>
<evidence type="ECO:0000256" key="4">
    <source>
        <dbReference type="ARBA" id="ARBA00022989"/>
    </source>
</evidence>
<dbReference type="GO" id="GO:0140268">
    <property type="term" value="C:endoplasmic reticulum-plasma membrane contact site"/>
    <property type="evidence" value="ECO:0007669"/>
    <property type="project" value="TreeGrafter"/>
</dbReference>
<feature type="domain" description="VASt" evidence="8">
    <location>
        <begin position="461"/>
        <end position="633"/>
    </location>
</feature>
<evidence type="ECO:0000256" key="5">
    <source>
        <dbReference type="ARBA" id="ARBA00023136"/>
    </source>
</evidence>
<dbReference type="Pfam" id="PF02893">
    <property type="entry name" value="GRAM"/>
    <property type="match status" value="1"/>
</dbReference>
<dbReference type="SMART" id="SM00568">
    <property type="entry name" value="GRAM"/>
    <property type="match status" value="1"/>
</dbReference>
<feature type="compositionally biased region" description="Polar residues" evidence="6">
    <location>
        <begin position="18"/>
        <end position="48"/>
    </location>
</feature>
<feature type="region of interest" description="Disordered" evidence="6">
    <location>
        <begin position="1"/>
        <end position="49"/>
    </location>
</feature>
<keyword evidence="5 7" id="KW-0472">Membrane</keyword>
<comment type="subcellular location">
    <subcellularLocation>
        <location evidence="1">Membrane</location>
        <topology evidence="1">Single-pass membrane protein</topology>
    </subcellularLocation>
</comment>
<reference evidence="9 10" key="1">
    <citation type="journal article" date="2011" name="Proc. Natl. Acad. Sci. U.S.A.">
        <title>Comparative genomics of xylose-fermenting fungi for enhanced biofuel production.</title>
        <authorList>
            <person name="Wohlbach D.J."/>
            <person name="Kuo A."/>
            <person name="Sato T.K."/>
            <person name="Potts K.M."/>
            <person name="Salamov A.A."/>
            <person name="LaButti K.M."/>
            <person name="Sun H."/>
            <person name="Clum A."/>
            <person name="Pangilinan J.L."/>
            <person name="Lindquist E.A."/>
            <person name="Lucas S."/>
            <person name="Lapidus A."/>
            <person name="Jin M."/>
            <person name="Gunawan C."/>
            <person name="Balan V."/>
            <person name="Dale B.E."/>
            <person name="Jeffries T.W."/>
            <person name="Zinkel R."/>
            <person name="Barry K.W."/>
            <person name="Grigoriev I.V."/>
            <person name="Gasch A.P."/>
        </authorList>
    </citation>
    <scope>NUCLEOTIDE SEQUENCE [LARGE SCALE GENOMIC DNA]</scope>
    <source>
        <strain evidence="10">NRRL Y-27907 / 11-Y1</strain>
    </source>
</reference>
<dbReference type="HOGENOM" id="CLU_015638_0_0_1"/>
<keyword evidence="10" id="KW-1185">Reference proteome</keyword>
<dbReference type="RefSeq" id="XP_007377292.1">
    <property type="nucleotide sequence ID" value="XM_007377230.1"/>
</dbReference>
<feature type="region of interest" description="Disordered" evidence="6">
    <location>
        <begin position="337"/>
        <end position="423"/>
    </location>
</feature>